<gene>
    <name evidence="1" type="ORF">M231_01932</name>
</gene>
<evidence type="ECO:0000313" key="2">
    <source>
        <dbReference type="Proteomes" id="UP000289152"/>
    </source>
</evidence>
<keyword evidence="2" id="KW-1185">Reference proteome</keyword>
<protein>
    <submittedName>
        <fullName evidence="1">Uncharacterized protein</fullName>
    </submittedName>
</protein>
<accession>A0A4Q1BRR2</accession>
<evidence type="ECO:0000313" key="1">
    <source>
        <dbReference type="EMBL" id="RXK40681.1"/>
    </source>
</evidence>
<dbReference type="InParanoid" id="A0A4Q1BRR2"/>
<name>A0A4Q1BRR2_TREME</name>
<sequence>MEGMRGRHGIKSLDQPPGIFATLYTFPMSALRIDTSFTKEWNPETGSLLFPKRYEHPEEIDKQIYKEFDGYSSEEDHSQSTEFSESDYFPHPQWLPSTHVLPRAKNTESDYEYRPPQWVLLVAPRSSEDKEWRLRNSLYGLEVEAVEQNCKVEGTWLRPYADGKQPLPQGTQLSVNLEVLVSPDSICTLCVTPLHEACWIVKWNEDIATLVHPEHFGLREDGQLQVLTNMEWEPDVSGLEQEADVSTRWRGSRSNPHALDPNRVDENCVKFNWLKPHHIIKGLPPGTLVSTSFKNLDQKETLCAICDTIVDRGVWLVSPYEDFAVMVHSKDINVTMQRGVPCVMFAPKTASSTQAGWTFSAQERGKDNDTTNTSPNFCSWRVKAKGHRKIKPNVITQCCKIQDWLTPVYQYSESKTELPRGTRISETFLIEWYPDLPCPICKTEIQSGVWVIQLKTDIATMVHASDIITYALQAGEKPPPMALPSPAGSS</sequence>
<organism evidence="1 2">
    <name type="scientific">Tremella mesenterica</name>
    <name type="common">Jelly fungus</name>
    <dbReference type="NCBI Taxonomy" id="5217"/>
    <lineage>
        <taxon>Eukaryota</taxon>
        <taxon>Fungi</taxon>
        <taxon>Dikarya</taxon>
        <taxon>Basidiomycota</taxon>
        <taxon>Agaricomycotina</taxon>
        <taxon>Tremellomycetes</taxon>
        <taxon>Tremellales</taxon>
        <taxon>Tremellaceae</taxon>
        <taxon>Tremella</taxon>
    </lineage>
</organism>
<dbReference type="VEuPathDB" id="FungiDB:TREMEDRAFT_59602"/>
<dbReference type="EMBL" id="SDIL01000015">
    <property type="protein sequence ID" value="RXK40681.1"/>
    <property type="molecule type" value="Genomic_DNA"/>
</dbReference>
<comment type="caution">
    <text evidence="1">The sequence shown here is derived from an EMBL/GenBank/DDBJ whole genome shotgun (WGS) entry which is preliminary data.</text>
</comment>
<proteinExistence type="predicted"/>
<dbReference type="AlphaFoldDB" id="A0A4Q1BRR2"/>
<reference evidence="1 2" key="1">
    <citation type="submission" date="2016-06" db="EMBL/GenBank/DDBJ databases">
        <title>Evolution of pathogenesis and genome organization in the Tremellales.</title>
        <authorList>
            <person name="Cuomo C."/>
            <person name="Litvintseva A."/>
            <person name="Heitman J."/>
            <person name="Chen Y."/>
            <person name="Sun S."/>
            <person name="Springer D."/>
            <person name="Dromer F."/>
            <person name="Young S."/>
            <person name="Zeng Q."/>
            <person name="Chapman S."/>
            <person name="Gujja S."/>
            <person name="Saif S."/>
            <person name="Birren B."/>
        </authorList>
    </citation>
    <scope>NUCLEOTIDE SEQUENCE [LARGE SCALE GENOMIC DNA]</scope>
    <source>
        <strain evidence="1 2">ATCC 28783</strain>
    </source>
</reference>
<dbReference type="Proteomes" id="UP000289152">
    <property type="component" value="Unassembled WGS sequence"/>
</dbReference>